<organism evidence="1">
    <name type="scientific">Arundo donax</name>
    <name type="common">Giant reed</name>
    <name type="synonym">Donax arundinaceus</name>
    <dbReference type="NCBI Taxonomy" id="35708"/>
    <lineage>
        <taxon>Eukaryota</taxon>
        <taxon>Viridiplantae</taxon>
        <taxon>Streptophyta</taxon>
        <taxon>Embryophyta</taxon>
        <taxon>Tracheophyta</taxon>
        <taxon>Spermatophyta</taxon>
        <taxon>Magnoliopsida</taxon>
        <taxon>Liliopsida</taxon>
        <taxon>Poales</taxon>
        <taxon>Poaceae</taxon>
        <taxon>PACMAD clade</taxon>
        <taxon>Arundinoideae</taxon>
        <taxon>Arundineae</taxon>
        <taxon>Arundo</taxon>
    </lineage>
</organism>
<proteinExistence type="predicted"/>
<dbReference type="AlphaFoldDB" id="A0A0A8Y539"/>
<protein>
    <submittedName>
        <fullName evidence="1">Uncharacterized protein</fullName>
    </submittedName>
</protein>
<evidence type="ECO:0000313" key="1">
    <source>
        <dbReference type="EMBL" id="JAD19948.1"/>
    </source>
</evidence>
<reference evidence="1" key="1">
    <citation type="submission" date="2014-09" db="EMBL/GenBank/DDBJ databases">
        <authorList>
            <person name="Magalhaes I.L.F."/>
            <person name="Oliveira U."/>
            <person name="Santos F.R."/>
            <person name="Vidigal T.H.D.A."/>
            <person name="Brescovit A.D."/>
            <person name="Santos A.J."/>
        </authorList>
    </citation>
    <scope>NUCLEOTIDE SEQUENCE</scope>
    <source>
        <tissue evidence="1">Shoot tissue taken approximately 20 cm above the soil surface</tissue>
    </source>
</reference>
<name>A0A0A8Y539_ARUDO</name>
<dbReference type="EMBL" id="GBRH01277947">
    <property type="protein sequence ID" value="JAD19948.1"/>
    <property type="molecule type" value="Transcribed_RNA"/>
</dbReference>
<reference evidence="1" key="2">
    <citation type="journal article" date="2015" name="Data Brief">
        <title>Shoot transcriptome of the giant reed, Arundo donax.</title>
        <authorList>
            <person name="Barrero R.A."/>
            <person name="Guerrero F.D."/>
            <person name="Moolhuijzen P."/>
            <person name="Goolsby J.A."/>
            <person name="Tidwell J."/>
            <person name="Bellgard S.E."/>
            <person name="Bellgard M.I."/>
        </authorList>
    </citation>
    <scope>NUCLEOTIDE SEQUENCE</scope>
    <source>
        <tissue evidence="1">Shoot tissue taken approximately 20 cm above the soil surface</tissue>
    </source>
</reference>
<sequence length="16" mass="1861">MPKSQKVQDKWTALSN</sequence>
<accession>A0A0A8Y539</accession>